<sequence>MALETKFKWKEISTAMEYLCWRWQLQRGLLTSPSVADQTFKRTLKWAYLRR</sequence>
<name>A0A0A9F1C0_ARUDO</name>
<proteinExistence type="predicted"/>
<reference evidence="1" key="2">
    <citation type="journal article" date="2015" name="Data Brief">
        <title>Shoot transcriptome of the giant reed, Arundo donax.</title>
        <authorList>
            <person name="Barrero R.A."/>
            <person name="Guerrero F.D."/>
            <person name="Moolhuijzen P."/>
            <person name="Goolsby J.A."/>
            <person name="Tidwell J."/>
            <person name="Bellgard S.E."/>
            <person name="Bellgard M.I."/>
        </authorList>
    </citation>
    <scope>NUCLEOTIDE SEQUENCE</scope>
    <source>
        <tissue evidence="1">Shoot tissue taken approximately 20 cm above the soil surface</tissue>
    </source>
</reference>
<accession>A0A0A9F1C0</accession>
<dbReference type="AlphaFoldDB" id="A0A0A9F1C0"/>
<evidence type="ECO:0000313" key="1">
    <source>
        <dbReference type="EMBL" id="JAE02073.1"/>
    </source>
</evidence>
<protein>
    <submittedName>
        <fullName evidence="1">Uncharacterized protein</fullName>
    </submittedName>
</protein>
<dbReference type="EMBL" id="GBRH01195823">
    <property type="protein sequence ID" value="JAE02073.1"/>
    <property type="molecule type" value="Transcribed_RNA"/>
</dbReference>
<reference evidence="1" key="1">
    <citation type="submission" date="2014-09" db="EMBL/GenBank/DDBJ databases">
        <authorList>
            <person name="Magalhaes I.L.F."/>
            <person name="Oliveira U."/>
            <person name="Santos F.R."/>
            <person name="Vidigal T.H.D.A."/>
            <person name="Brescovit A.D."/>
            <person name="Santos A.J."/>
        </authorList>
    </citation>
    <scope>NUCLEOTIDE SEQUENCE</scope>
    <source>
        <tissue evidence="1">Shoot tissue taken approximately 20 cm above the soil surface</tissue>
    </source>
</reference>
<organism evidence="1">
    <name type="scientific">Arundo donax</name>
    <name type="common">Giant reed</name>
    <name type="synonym">Donax arundinaceus</name>
    <dbReference type="NCBI Taxonomy" id="35708"/>
    <lineage>
        <taxon>Eukaryota</taxon>
        <taxon>Viridiplantae</taxon>
        <taxon>Streptophyta</taxon>
        <taxon>Embryophyta</taxon>
        <taxon>Tracheophyta</taxon>
        <taxon>Spermatophyta</taxon>
        <taxon>Magnoliopsida</taxon>
        <taxon>Liliopsida</taxon>
        <taxon>Poales</taxon>
        <taxon>Poaceae</taxon>
        <taxon>PACMAD clade</taxon>
        <taxon>Arundinoideae</taxon>
        <taxon>Arundineae</taxon>
        <taxon>Arundo</taxon>
    </lineage>
</organism>